<dbReference type="RefSeq" id="WP_245757911.1">
    <property type="nucleotide sequence ID" value="NZ_FONT01000006.1"/>
</dbReference>
<keyword evidence="3 5" id="KW-1133">Transmembrane helix</keyword>
<evidence type="ECO:0000313" key="7">
    <source>
        <dbReference type="Proteomes" id="UP000199516"/>
    </source>
</evidence>
<comment type="caution">
    <text evidence="5">Lacks conserved residue(s) required for the propagation of feature annotation.</text>
</comment>
<keyword evidence="5" id="KW-0653">Protein transport</keyword>
<evidence type="ECO:0000256" key="1">
    <source>
        <dbReference type="ARBA" id="ARBA00004141"/>
    </source>
</evidence>
<feature type="transmembrane region" description="Helical" evidence="5">
    <location>
        <begin position="23"/>
        <end position="46"/>
    </location>
</feature>
<comment type="similarity">
    <text evidence="5">Belongs to the TatC family.</text>
</comment>
<dbReference type="HAMAP" id="MF_00902">
    <property type="entry name" value="TatC"/>
    <property type="match status" value="1"/>
</dbReference>
<dbReference type="PRINTS" id="PR01840">
    <property type="entry name" value="TATCFAMILY"/>
</dbReference>
<keyword evidence="2 5" id="KW-0812">Transmembrane</keyword>
<dbReference type="GO" id="GO:0009977">
    <property type="term" value="F:proton motive force dependent protein transmembrane transporter activity"/>
    <property type="evidence" value="ECO:0007669"/>
    <property type="project" value="TreeGrafter"/>
</dbReference>
<organism evidence="6 7">
    <name type="scientific">Alteribacillus iranensis</name>
    <dbReference type="NCBI Taxonomy" id="930128"/>
    <lineage>
        <taxon>Bacteria</taxon>
        <taxon>Bacillati</taxon>
        <taxon>Bacillota</taxon>
        <taxon>Bacilli</taxon>
        <taxon>Bacillales</taxon>
        <taxon>Bacillaceae</taxon>
        <taxon>Alteribacillus</taxon>
    </lineage>
</organism>
<evidence type="ECO:0000256" key="5">
    <source>
        <dbReference type="HAMAP-Rule" id="MF_00902"/>
    </source>
</evidence>
<comment type="subcellular location">
    <subcellularLocation>
        <location evidence="5">Cell membrane</location>
        <topology evidence="5">Multi-pass membrane protein</topology>
    </subcellularLocation>
    <subcellularLocation>
        <location evidence="1">Membrane</location>
        <topology evidence="1">Multi-pass membrane protein</topology>
    </subcellularLocation>
</comment>
<evidence type="ECO:0000313" key="6">
    <source>
        <dbReference type="EMBL" id="SFE94279.1"/>
    </source>
</evidence>
<dbReference type="GO" id="GO:0043953">
    <property type="term" value="P:protein transport by the Tat complex"/>
    <property type="evidence" value="ECO:0007669"/>
    <property type="project" value="UniProtKB-UniRule"/>
</dbReference>
<keyword evidence="5" id="KW-0811">Translocation</keyword>
<feature type="transmembrane region" description="Helical" evidence="5">
    <location>
        <begin position="109"/>
        <end position="130"/>
    </location>
</feature>
<gene>
    <name evidence="5" type="primary">tatC</name>
    <name evidence="6" type="ORF">SAMN05192532_106129</name>
</gene>
<sequence>MDQEQTMEKNQTAVEHLTELRKVLLSSIVFFVLCFIASIIAIQQIIPFLTKDHELVMLGPLEVVRFYTGVGGSISLGMSAPFVGFQIWRFVKPALTKKESHTALRFIPAMFFSFMAGISFGFFIVFPFIYNFLINLGAINFEMMITTREYFSFLLMSTMPLGFLFEVPFVLMFLTAIGLFTPDQLKKTRKYAYITLAVVSALITPPDFVSQIIVLVPLFLLYEIGLFLSKVVYKKQIRGNEEEETAITG</sequence>
<dbReference type="PANTHER" id="PTHR30371:SF4">
    <property type="entry name" value="SEC-INDEPENDENT PROTEIN TRANSLOCASE PROTEIN TATCD"/>
    <property type="match status" value="1"/>
</dbReference>
<dbReference type="EMBL" id="FONT01000006">
    <property type="protein sequence ID" value="SFE94279.1"/>
    <property type="molecule type" value="Genomic_DNA"/>
</dbReference>
<keyword evidence="7" id="KW-1185">Reference proteome</keyword>
<name>A0A1I2ENA2_9BACI</name>
<feature type="transmembrane region" description="Helical" evidence="5">
    <location>
        <begin position="150"/>
        <end position="179"/>
    </location>
</feature>
<dbReference type="GO" id="GO:0065002">
    <property type="term" value="P:intracellular protein transmembrane transport"/>
    <property type="evidence" value="ECO:0007669"/>
    <property type="project" value="TreeGrafter"/>
</dbReference>
<evidence type="ECO:0000256" key="2">
    <source>
        <dbReference type="ARBA" id="ARBA00022692"/>
    </source>
</evidence>
<dbReference type="Proteomes" id="UP000199516">
    <property type="component" value="Unassembled WGS sequence"/>
</dbReference>
<keyword evidence="5" id="KW-0813">Transport</keyword>
<evidence type="ECO:0000256" key="3">
    <source>
        <dbReference type="ARBA" id="ARBA00022989"/>
    </source>
</evidence>
<dbReference type="GO" id="GO:0033281">
    <property type="term" value="C:TAT protein transport complex"/>
    <property type="evidence" value="ECO:0007669"/>
    <property type="project" value="UniProtKB-UniRule"/>
</dbReference>
<comment type="function">
    <text evidence="5">Part of the twin-arginine translocation (Tat) system that transports large folded proteins containing a characteristic twin-arginine motif in their signal peptide across membranes.</text>
</comment>
<proteinExistence type="inferred from homology"/>
<reference evidence="6 7" key="1">
    <citation type="submission" date="2016-10" db="EMBL/GenBank/DDBJ databases">
        <authorList>
            <person name="de Groot N.N."/>
        </authorList>
    </citation>
    <scope>NUCLEOTIDE SEQUENCE [LARGE SCALE GENOMIC DNA]</scope>
    <source>
        <strain evidence="6 7">DSM 23995</strain>
    </source>
</reference>
<comment type="subunit">
    <text evidence="5">Forms a complex with TatA.</text>
</comment>
<dbReference type="PANTHER" id="PTHR30371">
    <property type="entry name" value="SEC-INDEPENDENT PROTEIN TRANSLOCASE PROTEIN TATC"/>
    <property type="match status" value="1"/>
</dbReference>
<dbReference type="NCBIfam" id="TIGR00945">
    <property type="entry name" value="tatC"/>
    <property type="match status" value="1"/>
</dbReference>
<dbReference type="STRING" id="930128.SAMN05192532_106129"/>
<feature type="transmembrane region" description="Helical" evidence="5">
    <location>
        <begin position="191"/>
        <end position="206"/>
    </location>
</feature>
<protein>
    <recommendedName>
        <fullName evidence="5">Sec-independent protein translocase protein TatC</fullName>
    </recommendedName>
</protein>
<feature type="transmembrane region" description="Helical" evidence="5">
    <location>
        <begin position="66"/>
        <end position="88"/>
    </location>
</feature>
<keyword evidence="5" id="KW-1003">Cell membrane</keyword>
<accession>A0A1I2ENA2</accession>
<dbReference type="Pfam" id="PF00902">
    <property type="entry name" value="TatC"/>
    <property type="match status" value="1"/>
</dbReference>
<evidence type="ECO:0000256" key="4">
    <source>
        <dbReference type="ARBA" id="ARBA00023136"/>
    </source>
</evidence>
<dbReference type="AlphaFoldDB" id="A0A1I2ENA2"/>
<keyword evidence="4 5" id="KW-0472">Membrane</keyword>
<dbReference type="InterPro" id="IPR002033">
    <property type="entry name" value="TatC"/>
</dbReference>